<reference evidence="3" key="1">
    <citation type="journal article" date="2014" name="Int. J. Syst. Evol. Microbiol.">
        <title>Complete genome sequence of Corynebacterium casei LMG S-19264T (=DSM 44701T), isolated from a smear-ripened cheese.</title>
        <authorList>
            <consortium name="US DOE Joint Genome Institute (JGI-PGF)"/>
            <person name="Walter F."/>
            <person name="Albersmeier A."/>
            <person name="Kalinowski J."/>
            <person name="Ruckert C."/>
        </authorList>
    </citation>
    <scope>NUCLEOTIDE SEQUENCE</scope>
    <source>
        <strain evidence="3">VKM B-2748</strain>
    </source>
</reference>
<dbReference type="RefSeq" id="WP_271201666.1">
    <property type="nucleotide sequence ID" value="NZ_BSFL01000003.1"/>
</dbReference>
<proteinExistence type="predicted"/>
<dbReference type="Proteomes" id="UP001143309">
    <property type="component" value="Unassembled WGS sequence"/>
</dbReference>
<reference evidence="3" key="2">
    <citation type="submission" date="2023-01" db="EMBL/GenBank/DDBJ databases">
        <authorList>
            <person name="Sun Q."/>
            <person name="Evtushenko L."/>
        </authorList>
    </citation>
    <scope>NUCLEOTIDE SEQUENCE</scope>
    <source>
        <strain evidence="3">VKM B-2748</strain>
    </source>
</reference>
<organism evidence="3 4">
    <name type="scientific">Methylopila turkensis</name>
    <dbReference type="NCBI Taxonomy" id="1437816"/>
    <lineage>
        <taxon>Bacteria</taxon>
        <taxon>Pseudomonadati</taxon>
        <taxon>Pseudomonadota</taxon>
        <taxon>Alphaproteobacteria</taxon>
        <taxon>Hyphomicrobiales</taxon>
        <taxon>Methylopilaceae</taxon>
        <taxon>Methylopila</taxon>
    </lineage>
</organism>
<evidence type="ECO:0000313" key="4">
    <source>
        <dbReference type="Proteomes" id="UP001143309"/>
    </source>
</evidence>
<name>A0A9W6JQ38_9HYPH</name>
<comment type="caution">
    <text evidence="3">The sequence shown here is derived from an EMBL/GenBank/DDBJ whole genome shotgun (WGS) entry which is preliminary data.</text>
</comment>
<keyword evidence="4" id="KW-1185">Reference proteome</keyword>
<evidence type="ECO:0000256" key="1">
    <source>
        <dbReference type="SAM" id="MobiDB-lite"/>
    </source>
</evidence>
<keyword evidence="2" id="KW-0732">Signal</keyword>
<feature type="chain" id="PRO_5040907890" description="Secreted protein" evidence="2">
    <location>
        <begin position="28"/>
        <end position="392"/>
    </location>
</feature>
<feature type="compositionally biased region" description="Pro residues" evidence="1">
    <location>
        <begin position="120"/>
        <end position="129"/>
    </location>
</feature>
<gene>
    <name evidence="3" type="ORF">GCM10008174_29430</name>
</gene>
<evidence type="ECO:0000256" key="2">
    <source>
        <dbReference type="SAM" id="SignalP"/>
    </source>
</evidence>
<dbReference type="EMBL" id="BSFL01000003">
    <property type="protein sequence ID" value="GLK81202.1"/>
    <property type="molecule type" value="Genomic_DNA"/>
</dbReference>
<evidence type="ECO:0000313" key="3">
    <source>
        <dbReference type="EMBL" id="GLK81202.1"/>
    </source>
</evidence>
<evidence type="ECO:0008006" key="5">
    <source>
        <dbReference type="Google" id="ProtNLM"/>
    </source>
</evidence>
<feature type="region of interest" description="Disordered" evidence="1">
    <location>
        <begin position="28"/>
        <end position="47"/>
    </location>
</feature>
<dbReference type="AlphaFoldDB" id="A0A9W6JQ38"/>
<dbReference type="PROSITE" id="PS51257">
    <property type="entry name" value="PROKAR_LIPOPROTEIN"/>
    <property type="match status" value="1"/>
</dbReference>
<accession>A0A9W6JQ38</accession>
<feature type="region of interest" description="Disordered" evidence="1">
    <location>
        <begin position="56"/>
        <end position="137"/>
    </location>
</feature>
<protein>
    <recommendedName>
        <fullName evidence="5">Secreted protein</fullName>
    </recommendedName>
</protein>
<sequence>MHRRSVPAWVAACAAAAMACAAHPAFAQSEKATPGGPPAKERGGFSYGGSFTGRIDLLAPNDGGSSRPAAPSTPRLPPPEAALGRPDPFGGAGDLLNGIRIPNLVPAKPQAPPAAATEPMAPPPAPAAPTIPAALPSPTAPVIKQPLTLHAAFSKNGPRVTSGVKWRVFTDTADANGEHMMVAESTDSSPRFELDPGGYVVHAVYGLVAVARYVTVEPRGPREDTLVIEAGAVRLTGFVGDVKIPGDRLSFTLTRDDGGVTRTVAEKIAPGTTLRLPAGAYHVVSAYGDANAIIEVDLEVGAGKFVEAQVHHKAAQVALKLVHEPGAPELPDTSWTILTPGGDVIRESIGQLPPIVLSEGDYVAIVRRDGRTFQRNFSVRAGFDGNVEIAGG</sequence>
<feature type="signal peptide" evidence="2">
    <location>
        <begin position="1"/>
        <end position="27"/>
    </location>
</feature>